<dbReference type="EMBL" id="JAAIUW010000005">
    <property type="protein sequence ID" value="KAF7832806.1"/>
    <property type="molecule type" value="Genomic_DNA"/>
</dbReference>
<reference evidence="1" key="1">
    <citation type="submission" date="2020-09" db="EMBL/GenBank/DDBJ databases">
        <title>Genome-Enabled Discovery of Anthraquinone Biosynthesis in Senna tora.</title>
        <authorList>
            <person name="Kang S.-H."/>
            <person name="Pandey R.P."/>
            <person name="Lee C.-M."/>
            <person name="Sim J.-S."/>
            <person name="Jeong J.-T."/>
            <person name="Choi B.-S."/>
            <person name="Jung M."/>
            <person name="Ginzburg D."/>
            <person name="Zhao K."/>
            <person name="Won S.Y."/>
            <person name="Oh T.-J."/>
            <person name="Yu Y."/>
            <person name="Kim N.-H."/>
            <person name="Lee O.R."/>
            <person name="Lee T.-H."/>
            <person name="Bashyal P."/>
            <person name="Kim T.-S."/>
            <person name="Lee W.-H."/>
            <person name="Kawkins C."/>
            <person name="Kim C.-K."/>
            <person name="Kim J.S."/>
            <person name="Ahn B.O."/>
            <person name="Rhee S.Y."/>
            <person name="Sohng J.K."/>
        </authorList>
    </citation>
    <scope>NUCLEOTIDE SEQUENCE</scope>
    <source>
        <tissue evidence="1">Leaf</tissue>
    </source>
</reference>
<name>A0A834WUQ3_9FABA</name>
<sequence length="198" mass="21674">MSFFFQFPPFCLISPFLPETLNFVIAGAGAGALAVESNDAIVSCTSTAPQTKVYVSKDWVRAVHFYSSVFQDLISDGYLSPGSKLLWVETPTGHNVFALKEIGVSDSIGISKKASKPLVKAGLAHRMPFRNNTFDFIIFTNHTLLGFSAQCDCIVVLIGGFGTYSCQSHLECVLSHISKTYPEPSWFRTLACVPLSEF</sequence>
<dbReference type="AlphaFoldDB" id="A0A834WUQ3"/>
<keyword evidence="2" id="KW-1185">Reference proteome</keyword>
<dbReference type="PANTHER" id="PTHR44843">
    <property type="entry name" value="METHYLTRANSFERASE"/>
    <property type="match status" value="1"/>
</dbReference>
<evidence type="ECO:0000313" key="2">
    <source>
        <dbReference type="Proteomes" id="UP000634136"/>
    </source>
</evidence>
<dbReference type="Proteomes" id="UP000634136">
    <property type="component" value="Unassembled WGS sequence"/>
</dbReference>
<dbReference type="OrthoDB" id="1739861at2759"/>
<proteinExistence type="predicted"/>
<dbReference type="PANTHER" id="PTHR44843:SF2">
    <property type="entry name" value="METHYLTRANSFERASE"/>
    <property type="match status" value="1"/>
</dbReference>
<evidence type="ECO:0000313" key="1">
    <source>
        <dbReference type="EMBL" id="KAF7832806.1"/>
    </source>
</evidence>
<organism evidence="1 2">
    <name type="scientific">Senna tora</name>
    <dbReference type="NCBI Taxonomy" id="362788"/>
    <lineage>
        <taxon>Eukaryota</taxon>
        <taxon>Viridiplantae</taxon>
        <taxon>Streptophyta</taxon>
        <taxon>Embryophyta</taxon>
        <taxon>Tracheophyta</taxon>
        <taxon>Spermatophyta</taxon>
        <taxon>Magnoliopsida</taxon>
        <taxon>eudicotyledons</taxon>
        <taxon>Gunneridae</taxon>
        <taxon>Pentapetalae</taxon>
        <taxon>rosids</taxon>
        <taxon>fabids</taxon>
        <taxon>Fabales</taxon>
        <taxon>Fabaceae</taxon>
        <taxon>Caesalpinioideae</taxon>
        <taxon>Cassia clade</taxon>
        <taxon>Senna</taxon>
    </lineage>
</organism>
<keyword evidence="1" id="KW-0489">Methyltransferase</keyword>
<accession>A0A834WUQ3</accession>
<comment type="caution">
    <text evidence="1">The sequence shown here is derived from an EMBL/GenBank/DDBJ whole genome shotgun (WGS) entry which is preliminary data.</text>
</comment>
<dbReference type="GO" id="GO:0008168">
    <property type="term" value="F:methyltransferase activity"/>
    <property type="evidence" value="ECO:0007669"/>
    <property type="project" value="UniProtKB-KW"/>
</dbReference>
<gene>
    <name evidence="1" type="ORF">G2W53_015139</name>
</gene>
<dbReference type="GO" id="GO:0032259">
    <property type="term" value="P:methylation"/>
    <property type="evidence" value="ECO:0007669"/>
    <property type="project" value="UniProtKB-KW"/>
</dbReference>
<keyword evidence="1" id="KW-0808">Transferase</keyword>
<protein>
    <submittedName>
        <fullName evidence="1">Methyltransferase FkbM</fullName>
    </submittedName>
</protein>